<feature type="compositionally biased region" description="Polar residues" evidence="2">
    <location>
        <begin position="165"/>
        <end position="185"/>
    </location>
</feature>
<dbReference type="PANTHER" id="PTHR10102:SF0">
    <property type="entry name" value="DNA-DIRECTED RNA POLYMERASE, MITOCHONDRIAL"/>
    <property type="match status" value="1"/>
</dbReference>
<dbReference type="InterPro" id="IPR002885">
    <property type="entry name" value="PPR_rpt"/>
</dbReference>
<comment type="caution">
    <text evidence="3">The sequence shown here is derived from an EMBL/GenBank/DDBJ whole genome shotgun (WGS) entry which is preliminary data.</text>
</comment>
<dbReference type="Proteomes" id="UP001176940">
    <property type="component" value="Unassembled WGS sequence"/>
</dbReference>
<feature type="repeat" description="PPR" evidence="1">
    <location>
        <begin position="258"/>
        <end position="292"/>
    </location>
</feature>
<protein>
    <submittedName>
        <fullName evidence="3">Uncharacterized protein</fullName>
    </submittedName>
</protein>
<accession>A0ABN9LZK2</accession>
<gene>
    <name evidence="3" type="ORF">RIMI_LOCUS13701041</name>
</gene>
<dbReference type="InterPro" id="IPR002092">
    <property type="entry name" value="DNA-dir_Rpol_phage-type"/>
</dbReference>
<dbReference type="InterPro" id="IPR011990">
    <property type="entry name" value="TPR-like_helical_dom_sf"/>
</dbReference>
<reference evidence="3" key="1">
    <citation type="submission" date="2023-07" db="EMBL/GenBank/DDBJ databases">
        <authorList>
            <person name="Stuckert A."/>
        </authorList>
    </citation>
    <scope>NUCLEOTIDE SEQUENCE</scope>
</reference>
<keyword evidence="4" id="KW-1185">Reference proteome</keyword>
<evidence type="ECO:0000313" key="3">
    <source>
        <dbReference type="EMBL" id="CAJ0952034.1"/>
    </source>
</evidence>
<dbReference type="PROSITE" id="PS51375">
    <property type="entry name" value="PPR"/>
    <property type="match status" value="1"/>
</dbReference>
<dbReference type="EMBL" id="CAUEEQ010034204">
    <property type="protein sequence ID" value="CAJ0952034.1"/>
    <property type="molecule type" value="Genomic_DNA"/>
</dbReference>
<sequence>MSMWTRWTERLLCAQLKKKKSLSVQRVHMDIPFLNPAHTEREFESKKRFLHVPIQMETFILSECSNAVQTSKLTCQECDPVGPYINGLQTRVQQLQADEHLPACESKRLLPHEELGNVDENQKTVQTPKRWMEKLKNEQIAKHQKQKALNGVEYTSMASAKREANQAQGNKTKSATELQKHSANQCPLPANEDLKIADKAVTQTSGLLLEDKEGNRHGGVQQNIHCYLETCIFLGDMSRAQSCLQFYHQHALRRGLLNISMYNLLMKAWAKEASLSQVGRLFVMLQEASLKPNLGSYAAALEAMGRSASNQKAIQRCLNQMEEHGLSVDGLFQGLPYIEDERDMVLKAIRQVMPNFVPSPKVPIVCTSSLVKDFYTKEPPPSYSKMGFTVSELQERFEEQLKIESSETVTINSVEAVKPVHEERTKAVRYTPNEAMYYVILYSEQ</sequence>
<proteinExistence type="predicted"/>
<organism evidence="3 4">
    <name type="scientific">Ranitomeya imitator</name>
    <name type="common">mimic poison frog</name>
    <dbReference type="NCBI Taxonomy" id="111125"/>
    <lineage>
        <taxon>Eukaryota</taxon>
        <taxon>Metazoa</taxon>
        <taxon>Chordata</taxon>
        <taxon>Craniata</taxon>
        <taxon>Vertebrata</taxon>
        <taxon>Euteleostomi</taxon>
        <taxon>Amphibia</taxon>
        <taxon>Batrachia</taxon>
        <taxon>Anura</taxon>
        <taxon>Neobatrachia</taxon>
        <taxon>Hyloidea</taxon>
        <taxon>Dendrobatidae</taxon>
        <taxon>Dendrobatinae</taxon>
        <taxon>Ranitomeya</taxon>
    </lineage>
</organism>
<name>A0ABN9LZK2_9NEOB</name>
<evidence type="ECO:0000313" key="4">
    <source>
        <dbReference type="Proteomes" id="UP001176940"/>
    </source>
</evidence>
<evidence type="ECO:0000256" key="1">
    <source>
        <dbReference type="PROSITE-ProRule" id="PRU00708"/>
    </source>
</evidence>
<feature type="region of interest" description="Disordered" evidence="2">
    <location>
        <begin position="159"/>
        <end position="186"/>
    </location>
</feature>
<dbReference type="Gene3D" id="1.25.40.10">
    <property type="entry name" value="Tetratricopeptide repeat domain"/>
    <property type="match status" value="1"/>
</dbReference>
<dbReference type="PANTHER" id="PTHR10102">
    <property type="entry name" value="DNA-DIRECTED RNA POLYMERASE, MITOCHONDRIAL"/>
    <property type="match status" value="1"/>
</dbReference>
<evidence type="ECO:0000256" key="2">
    <source>
        <dbReference type="SAM" id="MobiDB-lite"/>
    </source>
</evidence>